<evidence type="ECO:0000313" key="3">
    <source>
        <dbReference type="Proteomes" id="UP000011668"/>
    </source>
</evidence>
<name>L8WHZ2_THACA</name>
<evidence type="ECO:0000256" key="1">
    <source>
        <dbReference type="SAM" id="MobiDB-lite"/>
    </source>
</evidence>
<protein>
    <submittedName>
        <fullName evidence="2">Uncharacterized protein</fullName>
    </submittedName>
</protein>
<dbReference type="AlphaFoldDB" id="L8WHZ2"/>
<feature type="region of interest" description="Disordered" evidence="1">
    <location>
        <begin position="1"/>
        <end position="29"/>
    </location>
</feature>
<dbReference type="HOGENOM" id="CLU_2623689_0_0_1"/>
<organism evidence="2 3">
    <name type="scientific">Thanatephorus cucumeris (strain AG1-IA)</name>
    <name type="common">Rice sheath blight fungus</name>
    <name type="synonym">Rhizoctonia solani</name>
    <dbReference type="NCBI Taxonomy" id="983506"/>
    <lineage>
        <taxon>Eukaryota</taxon>
        <taxon>Fungi</taxon>
        <taxon>Dikarya</taxon>
        <taxon>Basidiomycota</taxon>
        <taxon>Agaricomycotina</taxon>
        <taxon>Agaricomycetes</taxon>
        <taxon>Cantharellales</taxon>
        <taxon>Ceratobasidiaceae</taxon>
        <taxon>Rhizoctonia</taxon>
        <taxon>Rhizoctonia solani AG-1</taxon>
    </lineage>
</organism>
<gene>
    <name evidence="2" type="ORF">AG1IA_09558</name>
</gene>
<evidence type="ECO:0000313" key="2">
    <source>
        <dbReference type="EMBL" id="ELU36413.1"/>
    </source>
</evidence>
<keyword evidence="3" id="KW-1185">Reference proteome</keyword>
<accession>L8WHZ2</accession>
<reference evidence="2 3" key="1">
    <citation type="journal article" date="2013" name="Nat. Commun.">
        <title>The evolution and pathogenic mechanisms of the rice sheath blight pathogen.</title>
        <authorList>
            <person name="Zheng A."/>
            <person name="Lin R."/>
            <person name="Xu L."/>
            <person name="Qin P."/>
            <person name="Tang C."/>
            <person name="Ai P."/>
            <person name="Zhang D."/>
            <person name="Liu Y."/>
            <person name="Sun Z."/>
            <person name="Feng H."/>
            <person name="Wang Y."/>
            <person name="Chen Y."/>
            <person name="Liang X."/>
            <person name="Fu R."/>
            <person name="Li Q."/>
            <person name="Zhang J."/>
            <person name="Yu X."/>
            <person name="Xie Z."/>
            <person name="Ding L."/>
            <person name="Guan P."/>
            <person name="Tang J."/>
            <person name="Liang Y."/>
            <person name="Wang S."/>
            <person name="Deng Q."/>
            <person name="Li S."/>
            <person name="Zhu J."/>
            <person name="Wang L."/>
            <person name="Liu H."/>
            <person name="Li P."/>
        </authorList>
    </citation>
    <scope>NUCLEOTIDE SEQUENCE [LARGE SCALE GENOMIC DNA]</scope>
    <source>
        <strain evidence="3">AG-1 IA</strain>
    </source>
</reference>
<proteinExistence type="predicted"/>
<dbReference type="EMBL" id="AFRT01003484">
    <property type="protein sequence ID" value="ELU36413.1"/>
    <property type="molecule type" value="Genomic_DNA"/>
</dbReference>
<comment type="caution">
    <text evidence="2">The sequence shown here is derived from an EMBL/GenBank/DDBJ whole genome shotgun (WGS) entry which is preliminary data.</text>
</comment>
<sequence>MTMCIRPASQHHPRPMIIGTANTNDRPPRSLFRPVQPLDTPPSLLSQCLKSPLGEPHFYLYLPHCRTGPISLYAAFLL</sequence>
<dbReference type="Proteomes" id="UP000011668">
    <property type="component" value="Unassembled WGS sequence"/>
</dbReference>